<evidence type="ECO:0000256" key="13">
    <source>
        <dbReference type="SAM" id="Phobius"/>
    </source>
</evidence>
<dbReference type="PANTHER" id="PTHR43298:SF2">
    <property type="entry name" value="FMN_FAD EXPORTER YEEO-RELATED"/>
    <property type="match status" value="1"/>
</dbReference>
<feature type="transmembrane region" description="Helical" evidence="13">
    <location>
        <begin position="85"/>
        <end position="104"/>
    </location>
</feature>
<organism evidence="14 15">
    <name type="scientific">Peptacetobacter hiranonis (strain DSM 13275 / JCM 10541 / KCTC 15199 / TO-931)</name>
    <name type="common">Clostridium hiranonis</name>
    <dbReference type="NCBI Taxonomy" id="500633"/>
    <lineage>
        <taxon>Bacteria</taxon>
        <taxon>Bacillati</taxon>
        <taxon>Bacillota</taxon>
        <taxon>Clostridia</taxon>
        <taxon>Peptostreptococcales</taxon>
        <taxon>Peptostreptococcaceae</taxon>
        <taxon>Peptacetobacter</taxon>
    </lineage>
</organism>
<comment type="subcellular location">
    <subcellularLocation>
        <location evidence="2">Cell membrane</location>
        <topology evidence="2">Multi-pass membrane protein</topology>
    </subcellularLocation>
</comment>
<dbReference type="Proteomes" id="UP000003178">
    <property type="component" value="Unassembled WGS sequence"/>
</dbReference>
<feature type="transmembrane region" description="Helical" evidence="13">
    <location>
        <begin position="446"/>
        <end position="464"/>
    </location>
</feature>
<dbReference type="AlphaFoldDB" id="B6FXJ3"/>
<evidence type="ECO:0000256" key="6">
    <source>
        <dbReference type="ARBA" id="ARBA00022449"/>
    </source>
</evidence>
<evidence type="ECO:0000256" key="3">
    <source>
        <dbReference type="ARBA" id="ARBA00010199"/>
    </source>
</evidence>
<dbReference type="EMBL" id="ABWP01000022">
    <property type="protein sequence ID" value="EEA85778.1"/>
    <property type="molecule type" value="Genomic_DNA"/>
</dbReference>
<feature type="transmembrane region" description="Helical" evidence="13">
    <location>
        <begin position="310"/>
        <end position="330"/>
    </location>
</feature>
<feature type="transmembrane region" description="Helical" evidence="13">
    <location>
        <begin position="116"/>
        <end position="137"/>
    </location>
</feature>
<evidence type="ECO:0000256" key="10">
    <source>
        <dbReference type="ARBA" id="ARBA00023065"/>
    </source>
</evidence>
<keyword evidence="5" id="KW-0813">Transport</keyword>
<dbReference type="GO" id="GO:0042910">
    <property type="term" value="F:xenobiotic transmembrane transporter activity"/>
    <property type="evidence" value="ECO:0007669"/>
    <property type="project" value="InterPro"/>
</dbReference>
<keyword evidence="10" id="KW-0406">Ion transport</keyword>
<dbReference type="InterPro" id="IPR050222">
    <property type="entry name" value="MATE_MdtK"/>
</dbReference>
<dbReference type="GO" id="GO:0005886">
    <property type="term" value="C:plasma membrane"/>
    <property type="evidence" value="ECO:0007669"/>
    <property type="project" value="UniProtKB-SubCell"/>
</dbReference>
<gene>
    <name evidence="14" type="ORF">CLOHIR_00592</name>
</gene>
<dbReference type="RefSeq" id="WP_006439521.1">
    <property type="nucleotide sequence ID" value="NZ_DS995355.1"/>
</dbReference>
<dbReference type="CDD" id="cd13137">
    <property type="entry name" value="MATE_NorM_like"/>
    <property type="match status" value="1"/>
</dbReference>
<evidence type="ECO:0000256" key="4">
    <source>
        <dbReference type="ARBA" id="ARBA00020268"/>
    </source>
</evidence>
<dbReference type="eggNOG" id="COG0534">
    <property type="taxonomic scope" value="Bacteria"/>
</dbReference>
<protein>
    <recommendedName>
        <fullName evidence="4">Probable multidrug resistance protein NorM</fullName>
    </recommendedName>
    <alternativeName>
        <fullName evidence="12">Multidrug-efflux transporter</fullName>
    </alternativeName>
</protein>
<evidence type="ECO:0000256" key="9">
    <source>
        <dbReference type="ARBA" id="ARBA00022989"/>
    </source>
</evidence>
<dbReference type="NCBIfam" id="TIGR00797">
    <property type="entry name" value="matE"/>
    <property type="match status" value="1"/>
</dbReference>
<keyword evidence="11 13" id="KW-0472">Membrane</keyword>
<evidence type="ECO:0000256" key="12">
    <source>
        <dbReference type="ARBA" id="ARBA00031636"/>
    </source>
</evidence>
<feature type="transmembrane region" description="Helical" evidence="13">
    <location>
        <begin position="164"/>
        <end position="185"/>
    </location>
</feature>
<dbReference type="PANTHER" id="PTHR43298">
    <property type="entry name" value="MULTIDRUG RESISTANCE PROTEIN NORM-RELATED"/>
    <property type="match status" value="1"/>
</dbReference>
<dbReference type="InterPro" id="IPR048279">
    <property type="entry name" value="MdtK-like"/>
</dbReference>
<evidence type="ECO:0000256" key="8">
    <source>
        <dbReference type="ARBA" id="ARBA00022692"/>
    </source>
</evidence>
<keyword evidence="9 13" id="KW-1133">Transmembrane helix</keyword>
<dbReference type="InterPro" id="IPR002528">
    <property type="entry name" value="MATE_fam"/>
</dbReference>
<feature type="transmembrane region" description="Helical" evidence="13">
    <location>
        <begin position="192"/>
        <end position="210"/>
    </location>
</feature>
<feature type="transmembrane region" description="Helical" evidence="13">
    <location>
        <begin position="383"/>
        <end position="404"/>
    </location>
</feature>
<comment type="caution">
    <text evidence="14">The sequence shown here is derived from an EMBL/GenBank/DDBJ whole genome shotgun (WGS) entry which is preliminary data.</text>
</comment>
<feature type="transmembrane region" description="Helical" evidence="13">
    <location>
        <begin position="44"/>
        <end position="65"/>
    </location>
</feature>
<name>B6FXJ3_PEPHT</name>
<comment type="similarity">
    <text evidence="3">Belongs to the multi antimicrobial extrusion (MATE) (TC 2.A.66.1) family.</text>
</comment>
<evidence type="ECO:0000256" key="1">
    <source>
        <dbReference type="ARBA" id="ARBA00003408"/>
    </source>
</evidence>
<evidence type="ECO:0000313" key="14">
    <source>
        <dbReference type="EMBL" id="EEA85778.1"/>
    </source>
</evidence>
<dbReference type="STRING" id="500633.CLOHIR_00592"/>
<dbReference type="GO" id="GO:0015297">
    <property type="term" value="F:antiporter activity"/>
    <property type="evidence" value="ECO:0007669"/>
    <property type="project" value="UniProtKB-KW"/>
</dbReference>
<feature type="transmembrane region" description="Helical" evidence="13">
    <location>
        <begin position="351"/>
        <end position="371"/>
    </location>
</feature>
<dbReference type="PIRSF" id="PIRSF006603">
    <property type="entry name" value="DinF"/>
    <property type="match status" value="1"/>
</dbReference>
<keyword evidence="15" id="KW-1185">Reference proteome</keyword>
<evidence type="ECO:0000256" key="2">
    <source>
        <dbReference type="ARBA" id="ARBA00004651"/>
    </source>
</evidence>
<comment type="function">
    <text evidence="1">Multidrug efflux pump.</text>
</comment>
<evidence type="ECO:0000256" key="5">
    <source>
        <dbReference type="ARBA" id="ARBA00022448"/>
    </source>
</evidence>
<proteinExistence type="inferred from homology"/>
<reference evidence="14 15" key="2">
    <citation type="submission" date="2008-10" db="EMBL/GenBank/DDBJ databases">
        <title>Draft genome sequence of Clostridium hiranonis (DSM 13275).</title>
        <authorList>
            <person name="Sudarsanam P."/>
            <person name="Ley R."/>
            <person name="Guruge J."/>
            <person name="Turnbaugh P.J."/>
            <person name="Mahowald M."/>
            <person name="Liep D."/>
            <person name="Gordon J."/>
        </authorList>
    </citation>
    <scope>NUCLEOTIDE SEQUENCE [LARGE SCALE GENOMIC DNA]</scope>
    <source>
        <strain evidence="14 15">DSM 13275</strain>
    </source>
</reference>
<dbReference type="GO" id="GO:0006811">
    <property type="term" value="P:monoatomic ion transport"/>
    <property type="evidence" value="ECO:0007669"/>
    <property type="project" value="UniProtKB-KW"/>
</dbReference>
<sequence length="477" mass="51324">MKPQQKLALDLLEPGETTQAYLNSSKTIPSGITSKMLYKDIVTIAWPSLLELMLTQLASMVDMIMVGRLGASALTAVGLTTQPKFLIISIITSINVGTTALVARSKGQGDQGKANLVLRQAILINIFISVLISLIMYSTAEPIIKFMGATDALSLKEGTEYLKIQMLGILPLALTGTITAALRGAGNSKTAMIYNLIGNLANVVLNYALIYGNFGCPRLEVAGASLATILGQFVAFIMACIAVTGHRNYVRFRVKDGLKPNFKMMAAISDIGVPALIEQLVMRVGFIAFAKTVASLGTLAFAVHNVCMNIRALSFMNGQAFAVSATSLVGQSLGKKRADMANLYATRSRRMGTVVSIILMILFFVFPREIISLYNPDPEIVNLGARLLVMVSIIQIPQGSQFIISGILRGAGDTKATAVIVTVTSLFLRPILAIVLIHGFGMGLEGAWIAIMADQLLRTLLVFIRFSSGKWITKLDK</sequence>
<feature type="transmembrane region" description="Helical" evidence="13">
    <location>
        <begin position="284"/>
        <end position="304"/>
    </location>
</feature>
<evidence type="ECO:0000256" key="7">
    <source>
        <dbReference type="ARBA" id="ARBA00022475"/>
    </source>
</evidence>
<accession>B6FXJ3</accession>
<reference evidence="14 15" key="1">
    <citation type="submission" date="2008-09" db="EMBL/GenBank/DDBJ databases">
        <authorList>
            <person name="Fulton L."/>
            <person name="Clifton S."/>
            <person name="Fulton B."/>
            <person name="Xu J."/>
            <person name="Minx P."/>
            <person name="Pepin K.H."/>
            <person name="Johnson M."/>
            <person name="Thiruvilangam P."/>
            <person name="Bhonagiri V."/>
            <person name="Nash W.E."/>
            <person name="Mardis E.R."/>
            <person name="Wilson R.K."/>
        </authorList>
    </citation>
    <scope>NUCLEOTIDE SEQUENCE [LARGE SCALE GENOMIC DNA]</scope>
    <source>
        <strain evidence="14 15">DSM 13275</strain>
    </source>
</reference>
<keyword evidence="7" id="KW-1003">Cell membrane</keyword>
<feature type="transmembrane region" description="Helical" evidence="13">
    <location>
        <begin position="222"/>
        <end position="245"/>
    </location>
</feature>
<dbReference type="Pfam" id="PF01554">
    <property type="entry name" value="MatE"/>
    <property type="match status" value="2"/>
</dbReference>
<evidence type="ECO:0000256" key="11">
    <source>
        <dbReference type="ARBA" id="ARBA00023136"/>
    </source>
</evidence>
<feature type="transmembrane region" description="Helical" evidence="13">
    <location>
        <begin position="416"/>
        <end position="440"/>
    </location>
</feature>
<keyword evidence="6" id="KW-0050">Antiport</keyword>
<dbReference type="HOGENOM" id="CLU_012893_5_3_9"/>
<evidence type="ECO:0000313" key="15">
    <source>
        <dbReference type="Proteomes" id="UP000003178"/>
    </source>
</evidence>
<keyword evidence="8 13" id="KW-0812">Transmembrane</keyword>